<dbReference type="CDD" id="cd07103">
    <property type="entry name" value="ALDH_F5_SSADH_GabD"/>
    <property type="match status" value="1"/>
</dbReference>
<dbReference type="PANTHER" id="PTHR43353:SF5">
    <property type="entry name" value="SUCCINATE-SEMIALDEHYDE DEHYDROGENASE, MITOCHONDRIAL"/>
    <property type="match status" value="1"/>
</dbReference>
<dbReference type="InterPro" id="IPR050740">
    <property type="entry name" value="Aldehyde_DH_Superfamily"/>
</dbReference>
<dbReference type="Gene3D" id="3.40.309.10">
    <property type="entry name" value="Aldehyde Dehydrogenase, Chain A, domain 2"/>
    <property type="match status" value="1"/>
</dbReference>
<dbReference type="PANTHER" id="PTHR43353">
    <property type="entry name" value="SUCCINATE-SEMIALDEHYDE DEHYDROGENASE, MITOCHONDRIAL"/>
    <property type="match status" value="1"/>
</dbReference>
<feature type="domain" description="Aldehyde dehydrogenase" evidence="2">
    <location>
        <begin position="8"/>
        <end position="468"/>
    </location>
</feature>
<protein>
    <submittedName>
        <fullName evidence="3">NAD-dependent succinate-semialdehyde dehydrogenase</fullName>
    </submittedName>
</protein>
<name>A0ABX0JKA7_9BACL</name>
<keyword evidence="4" id="KW-1185">Reference proteome</keyword>
<comment type="caution">
    <text evidence="3">The sequence shown here is derived from an EMBL/GenBank/DDBJ whole genome shotgun (WGS) entry which is preliminary data.</text>
</comment>
<dbReference type="InterPro" id="IPR016160">
    <property type="entry name" value="Ald_DH_CS_CYS"/>
</dbReference>
<dbReference type="InterPro" id="IPR015590">
    <property type="entry name" value="Aldehyde_DH_dom"/>
</dbReference>
<evidence type="ECO:0000313" key="3">
    <source>
        <dbReference type="EMBL" id="NHN35034.1"/>
    </source>
</evidence>
<sequence length="474" mass="51176">MLYINGEWSKAISGKTLAVTNPATKQLIRSVPSAGAEETRQAIAAAKQAFAIWRNLTGKERSVYLQAAANSLREQADALAELITMEMGKPLKEAKGEVGLSIDYFEWYAEEAKRIYGETIPSQHKDKRLLVIQQPVGVVAAVTPWNFPVAMFARKIAPALAAGCTIVLKPASATPLSAIKVFESFVAAGIPKGVVNLVIGSATEIVGEMTSNPDVRKITFTGSTEVGKKLIRDSADTVKRMSMELGGHAPFIVFDDADIDAAVDGAIASKFRNAGQTCVCLNRIYVAESIADEFGRKFAGKVSQLKIGNGLEEGVDIGPLIDEEAVLKVEDHVQDALQHQGQLLCGGKRAQISLDGYFYEPTVINHANDQMKIALEETFGPVAPIFTFKTEEEVLAKANHPQYGLAAYFYTRDLGRAFRVMEQIEYGIVGINDPLPTVAQAPFGGVKESGMGKEGGKSGLKDYLIEKYVSLNIG</sequence>
<dbReference type="Pfam" id="PF00171">
    <property type="entry name" value="Aldedh"/>
    <property type="match status" value="1"/>
</dbReference>
<proteinExistence type="predicted"/>
<evidence type="ECO:0000259" key="2">
    <source>
        <dbReference type="Pfam" id="PF00171"/>
    </source>
</evidence>
<dbReference type="Gene3D" id="3.40.605.10">
    <property type="entry name" value="Aldehyde Dehydrogenase, Chain A, domain 1"/>
    <property type="match status" value="1"/>
</dbReference>
<reference evidence="3" key="1">
    <citation type="submission" date="2020-03" db="EMBL/GenBank/DDBJ databases">
        <title>Draft sequencing of Paenibacilllus sp. S3N08.</title>
        <authorList>
            <person name="Kim D.-U."/>
        </authorList>
    </citation>
    <scope>NUCLEOTIDE SEQUENCE</scope>
    <source>
        <strain evidence="3">S3N08</strain>
    </source>
</reference>
<dbReference type="InterPro" id="IPR016163">
    <property type="entry name" value="Ald_DH_C"/>
</dbReference>
<dbReference type="RefSeq" id="WP_166157106.1">
    <property type="nucleotide sequence ID" value="NZ_JAAOIW010000025.1"/>
</dbReference>
<dbReference type="SUPFAM" id="SSF53720">
    <property type="entry name" value="ALDH-like"/>
    <property type="match status" value="1"/>
</dbReference>
<dbReference type="PROSITE" id="PS00070">
    <property type="entry name" value="ALDEHYDE_DEHYDR_CYS"/>
    <property type="match status" value="1"/>
</dbReference>
<evidence type="ECO:0000313" key="4">
    <source>
        <dbReference type="Proteomes" id="UP001165962"/>
    </source>
</evidence>
<accession>A0ABX0JKA7</accession>
<dbReference type="InterPro" id="IPR016161">
    <property type="entry name" value="Ald_DH/histidinol_DH"/>
</dbReference>
<dbReference type="InterPro" id="IPR016162">
    <property type="entry name" value="Ald_DH_N"/>
</dbReference>
<keyword evidence="1" id="KW-0560">Oxidoreductase</keyword>
<gene>
    <name evidence="3" type="ORF">G9U52_35485</name>
</gene>
<dbReference type="EMBL" id="JAAOIW010000025">
    <property type="protein sequence ID" value="NHN35034.1"/>
    <property type="molecule type" value="Genomic_DNA"/>
</dbReference>
<evidence type="ECO:0000256" key="1">
    <source>
        <dbReference type="ARBA" id="ARBA00023002"/>
    </source>
</evidence>
<organism evidence="3 4">
    <name type="scientific">Paenibacillus agricola</name>
    <dbReference type="NCBI Taxonomy" id="2716264"/>
    <lineage>
        <taxon>Bacteria</taxon>
        <taxon>Bacillati</taxon>
        <taxon>Bacillota</taxon>
        <taxon>Bacilli</taxon>
        <taxon>Bacillales</taxon>
        <taxon>Paenibacillaceae</taxon>
        <taxon>Paenibacillus</taxon>
    </lineage>
</organism>
<dbReference type="Proteomes" id="UP001165962">
    <property type="component" value="Unassembled WGS sequence"/>
</dbReference>